<keyword evidence="4 6" id="KW-1133">Transmembrane helix</keyword>
<name>A0A9D5K058_9BACT</name>
<dbReference type="AlphaFoldDB" id="A0A9D5K058"/>
<feature type="transmembrane region" description="Helical" evidence="6">
    <location>
        <begin position="68"/>
        <end position="89"/>
    </location>
</feature>
<feature type="transmembrane region" description="Helical" evidence="6">
    <location>
        <begin position="35"/>
        <end position="56"/>
    </location>
</feature>
<dbReference type="Pfam" id="PF00892">
    <property type="entry name" value="EamA"/>
    <property type="match status" value="2"/>
</dbReference>
<feature type="transmembrane region" description="Helical" evidence="6">
    <location>
        <begin position="182"/>
        <end position="200"/>
    </location>
</feature>
<proteinExistence type="predicted"/>
<protein>
    <submittedName>
        <fullName evidence="8">EamA family transporter</fullName>
    </submittedName>
</protein>
<evidence type="ECO:0000256" key="4">
    <source>
        <dbReference type="ARBA" id="ARBA00022989"/>
    </source>
</evidence>
<organism evidence="8 9">
    <name type="scientific">candidate division KSB3 bacterium</name>
    <dbReference type="NCBI Taxonomy" id="2044937"/>
    <lineage>
        <taxon>Bacteria</taxon>
        <taxon>candidate division KSB3</taxon>
    </lineage>
</organism>
<feature type="transmembrane region" description="Helical" evidence="6">
    <location>
        <begin position="101"/>
        <end position="118"/>
    </location>
</feature>
<dbReference type="InterPro" id="IPR000620">
    <property type="entry name" value="EamA_dom"/>
</dbReference>
<evidence type="ECO:0000313" key="8">
    <source>
        <dbReference type="EMBL" id="MBD3327171.1"/>
    </source>
</evidence>
<accession>A0A9D5K058</accession>
<feature type="transmembrane region" description="Helical" evidence="6">
    <location>
        <begin position="240"/>
        <end position="260"/>
    </location>
</feature>
<feature type="domain" description="EamA" evidence="7">
    <location>
        <begin position="8"/>
        <end position="142"/>
    </location>
</feature>
<dbReference type="Proteomes" id="UP000649604">
    <property type="component" value="Unassembled WGS sequence"/>
</dbReference>
<evidence type="ECO:0000256" key="1">
    <source>
        <dbReference type="ARBA" id="ARBA00004651"/>
    </source>
</evidence>
<evidence type="ECO:0000256" key="3">
    <source>
        <dbReference type="ARBA" id="ARBA00022692"/>
    </source>
</evidence>
<evidence type="ECO:0000256" key="6">
    <source>
        <dbReference type="SAM" id="Phobius"/>
    </source>
</evidence>
<keyword evidence="3 6" id="KW-0812">Transmembrane</keyword>
<feature type="non-terminal residue" evidence="8">
    <location>
        <position position="311"/>
    </location>
</feature>
<evidence type="ECO:0000259" key="7">
    <source>
        <dbReference type="Pfam" id="PF00892"/>
    </source>
</evidence>
<reference evidence="8" key="1">
    <citation type="submission" date="2019-11" db="EMBL/GenBank/DDBJ databases">
        <title>Microbial mats filling the niche in hypersaline microbial mats.</title>
        <authorList>
            <person name="Wong H.L."/>
            <person name="Macleod F.I."/>
            <person name="White R.A. III"/>
            <person name="Burns B.P."/>
        </authorList>
    </citation>
    <scope>NUCLEOTIDE SEQUENCE</scope>
    <source>
        <strain evidence="8">Rbin_158</strain>
    </source>
</reference>
<evidence type="ECO:0000256" key="5">
    <source>
        <dbReference type="ARBA" id="ARBA00023136"/>
    </source>
</evidence>
<sequence>MNTQTLKSNLLLLLTAIIWGFAFVAQRVGMDYVGPFTFNGIRFALGALSLLPLLYVNQRHMRAEITPLKTVLVGGALAGSALFIAVSLQQIGLVYTTAGKAGFITGLYVVIVPLLGLFWRQNTTFGTWLGAVLAAIGLYLLSVTGTFTIAFGDLLVVISAFFWAIHVQLIGWLTRRMDSLKLAFWQFLVCSVLSLITAIFTETITLQSIRDALIPIAYGGLFSVGVAYTLQVVAQRHAHAAHAAIILSLESVFAAVGGWLLLGETLSPRGLIGCALMLSGMLLSQFNVESTHLKACADFLISQRHPRRHSR</sequence>
<evidence type="ECO:0000256" key="2">
    <source>
        <dbReference type="ARBA" id="ARBA00022475"/>
    </source>
</evidence>
<dbReference type="InterPro" id="IPR051258">
    <property type="entry name" value="Diverse_Substrate_Transporter"/>
</dbReference>
<dbReference type="SUPFAM" id="SSF103481">
    <property type="entry name" value="Multidrug resistance efflux transporter EmrE"/>
    <property type="match status" value="2"/>
</dbReference>
<feature type="transmembrane region" description="Helical" evidence="6">
    <location>
        <begin position="149"/>
        <end position="170"/>
    </location>
</feature>
<dbReference type="InterPro" id="IPR037185">
    <property type="entry name" value="EmrE-like"/>
</dbReference>
<feature type="transmembrane region" description="Helical" evidence="6">
    <location>
        <begin position="125"/>
        <end position="143"/>
    </location>
</feature>
<feature type="domain" description="EamA" evidence="7">
    <location>
        <begin position="151"/>
        <end position="283"/>
    </location>
</feature>
<keyword evidence="2" id="KW-1003">Cell membrane</keyword>
<evidence type="ECO:0000313" key="9">
    <source>
        <dbReference type="Proteomes" id="UP000649604"/>
    </source>
</evidence>
<keyword evidence="5 6" id="KW-0472">Membrane</keyword>
<dbReference type="PANTHER" id="PTHR42920:SF5">
    <property type="entry name" value="EAMA DOMAIN-CONTAINING PROTEIN"/>
    <property type="match status" value="1"/>
</dbReference>
<dbReference type="GO" id="GO:0005886">
    <property type="term" value="C:plasma membrane"/>
    <property type="evidence" value="ECO:0007669"/>
    <property type="project" value="UniProtKB-SubCell"/>
</dbReference>
<gene>
    <name evidence="8" type="ORF">GF339_21475</name>
</gene>
<dbReference type="Gene3D" id="1.10.3730.20">
    <property type="match status" value="1"/>
</dbReference>
<dbReference type="EMBL" id="WJJP01000699">
    <property type="protein sequence ID" value="MBD3327171.1"/>
    <property type="molecule type" value="Genomic_DNA"/>
</dbReference>
<dbReference type="PANTHER" id="PTHR42920">
    <property type="entry name" value="OS03G0707200 PROTEIN-RELATED"/>
    <property type="match status" value="1"/>
</dbReference>
<comment type="subcellular location">
    <subcellularLocation>
        <location evidence="1">Cell membrane</location>
        <topology evidence="1">Multi-pass membrane protein</topology>
    </subcellularLocation>
</comment>
<comment type="caution">
    <text evidence="8">The sequence shown here is derived from an EMBL/GenBank/DDBJ whole genome shotgun (WGS) entry which is preliminary data.</text>
</comment>
<feature type="transmembrane region" description="Helical" evidence="6">
    <location>
        <begin position="212"/>
        <end position="233"/>
    </location>
</feature>